<organism evidence="12 13">
    <name type="scientific">Xanthoceras sorbifolium</name>
    <dbReference type="NCBI Taxonomy" id="99658"/>
    <lineage>
        <taxon>Eukaryota</taxon>
        <taxon>Viridiplantae</taxon>
        <taxon>Streptophyta</taxon>
        <taxon>Embryophyta</taxon>
        <taxon>Tracheophyta</taxon>
        <taxon>Spermatophyta</taxon>
        <taxon>Magnoliopsida</taxon>
        <taxon>eudicotyledons</taxon>
        <taxon>Gunneridae</taxon>
        <taxon>Pentapetalae</taxon>
        <taxon>rosids</taxon>
        <taxon>malvids</taxon>
        <taxon>Sapindales</taxon>
        <taxon>Sapindaceae</taxon>
        <taxon>Xanthoceroideae</taxon>
        <taxon>Xanthoceras</taxon>
    </lineage>
</organism>
<evidence type="ECO:0000256" key="10">
    <source>
        <dbReference type="SAM" id="Phobius"/>
    </source>
</evidence>
<evidence type="ECO:0000256" key="7">
    <source>
        <dbReference type="ARBA" id="ARBA00022833"/>
    </source>
</evidence>
<accession>A0ABQ8H7G4</accession>
<proteinExistence type="inferred from homology"/>
<gene>
    <name evidence="12" type="ORF">JRO89_XS13G0095800</name>
</gene>
<keyword evidence="5 9" id="KW-0863">Zinc-finger</keyword>
<keyword evidence="4" id="KW-0479">Metal-binding</keyword>
<dbReference type="SUPFAM" id="SSF57850">
    <property type="entry name" value="RING/U-box"/>
    <property type="match status" value="1"/>
</dbReference>
<sequence length="179" mass="20294">MASFVAIQHDQFLHWETNEINITQLHLYTKSLFLLIIICSLILAFIFFYAHRVCHYRHQVSTAAATTTTNAVIPRTLPTFGLDPSIISSLPVTLHLSWVKSNVDNTKTRAYMQTECPICLGVFEDEDKLKVLPECNHAYHSDCLDKWLSSHSSCPLCRASLDLYSLPEIAIPLDTITEN</sequence>
<protein>
    <recommendedName>
        <fullName evidence="3">RING-type E3 ubiquitin transferase</fullName>
        <ecNumber evidence="3">2.3.2.27</ecNumber>
    </recommendedName>
</protein>
<feature type="transmembrane region" description="Helical" evidence="10">
    <location>
        <begin position="32"/>
        <end position="50"/>
    </location>
</feature>
<dbReference type="Proteomes" id="UP000827721">
    <property type="component" value="Unassembled WGS sequence"/>
</dbReference>
<evidence type="ECO:0000313" key="12">
    <source>
        <dbReference type="EMBL" id="KAH7549864.1"/>
    </source>
</evidence>
<comment type="pathway">
    <text evidence="2">Protein modification; protein ubiquitination.</text>
</comment>
<dbReference type="InterPro" id="IPR013083">
    <property type="entry name" value="Znf_RING/FYVE/PHD"/>
</dbReference>
<evidence type="ECO:0000256" key="3">
    <source>
        <dbReference type="ARBA" id="ARBA00012483"/>
    </source>
</evidence>
<dbReference type="PROSITE" id="PS50089">
    <property type="entry name" value="ZF_RING_2"/>
    <property type="match status" value="1"/>
</dbReference>
<dbReference type="Pfam" id="PF13639">
    <property type="entry name" value="zf-RING_2"/>
    <property type="match status" value="1"/>
</dbReference>
<keyword evidence="6" id="KW-0833">Ubl conjugation pathway</keyword>
<evidence type="ECO:0000256" key="6">
    <source>
        <dbReference type="ARBA" id="ARBA00022786"/>
    </source>
</evidence>
<dbReference type="CDD" id="cd16461">
    <property type="entry name" value="RING-H2_EL5-like"/>
    <property type="match status" value="1"/>
</dbReference>
<dbReference type="EMBL" id="JAFEMO010000013">
    <property type="protein sequence ID" value="KAH7549864.1"/>
    <property type="molecule type" value="Genomic_DNA"/>
</dbReference>
<evidence type="ECO:0000313" key="13">
    <source>
        <dbReference type="Proteomes" id="UP000827721"/>
    </source>
</evidence>
<keyword evidence="13" id="KW-1185">Reference proteome</keyword>
<comment type="similarity">
    <text evidence="8">Belongs to the RING-type zinc finger family. ATL subfamily.</text>
</comment>
<evidence type="ECO:0000256" key="8">
    <source>
        <dbReference type="ARBA" id="ARBA00024209"/>
    </source>
</evidence>
<evidence type="ECO:0000256" key="9">
    <source>
        <dbReference type="PROSITE-ProRule" id="PRU00175"/>
    </source>
</evidence>
<dbReference type="PANTHER" id="PTHR14155">
    <property type="entry name" value="RING FINGER DOMAIN-CONTAINING"/>
    <property type="match status" value="1"/>
</dbReference>
<keyword evidence="10" id="KW-1133">Transmembrane helix</keyword>
<evidence type="ECO:0000256" key="4">
    <source>
        <dbReference type="ARBA" id="ARBA00022723"/>
    </source>
</evidence>
<comment type="caution">
    <text evidence="12">The sequence shown here is derived from an EMBL/GenBank/DDBJ whole genome shotgun (WGS) entry which is preliminary data.</text>
</comment>
<evidence type="ECO:0000256" key="1">
    <source>
        <dbReference type="ARBA" id="ARBA00000900"/>
    </source>
</evidence>
<evidence type="ECO:0000256" key="5">
    <source>
        <dbReference type="ARBA" id="ARBA00022771"/>
    </source>
</evidence>
<evidence type="ECO:0000256" key="2">
    <source>
        <dbReference type="ARBA" id="ARBA00004906"/>
    </source>
</evidence>
<evidence type="ECO:0000259" key="11">
    <source>
        <dbReference type="PROSITE" id="PS50089"/>
    </source>
</evidence>
<dbReference type="EC" id="2.3.2.27" evidence="3"/>
<name>A0ABQ8H7G4_9ROSI</name>
<keyword evidence="10" id="KW-0472">Membrane</keyword>
<dbReference type="Gene3D" id="3.30.40.10">
    <property type="entry name" value="Zinc/RING finger domain, C3HC4 (zinc finger)"/>
    <property type="match status" value="1"/>
</dbReference>
<keyword evidence="10" id="KW-0812">Transmembrane</keyword>
<feature type="domain" description="RING-type" evidence="11">
    <location>
        <begin position="116"/>
        <end position="158"/>
    </location>
</feature>
<dbReference type="InterPro" id="IPR001841">
    <property type="entry name" value="Znf_RING"/>
</dbReference>
<dbReference type="PANTHER" id="PTHR14155:SF627">
    <property type="entry name" value="OS06G0192800 PROTEIN"/>
    <property type="match status" value="1"/>
</dbReference>
<dbReference type="SMART" id="SM00184">
    <property type="entry name" value="RING"/>
    <property type="match status" value="1"/>
</dbReference>
<reference evidence="12 13" key="1">
    <citation type="submission" date="2021-02" db="EMBL/GenBank/DDBJ databases">
        <title>Plant Genome Project.</title>
        <authorList>
            <person name="Zhang R.-G."/>
        </authorList>
    </citation>
    <scope>NUCLEOTIDE SEQUENCE [LARGE SCALE GENOMIC DNA]</scope>
    <source>
        <tissue evidence="12">Leaves</tissue>
    </source>
</reference>
<dbReference type="InterPro" id="IPR053238">
    <property type="entry name" value="RING-H2_zinc_finger"/>
</dbReference>
<comment type="catalytic activity">
    <reaction evidence="1">
        <text>S-ubiquitinyl-[E2 ubiquitin-conjugating enzyme]-L-cysteine + [acceptor protein]-L-lysine = [E2 ubiquitin-conjugating enzyme]-L-cysteine + N(6)-ubiquitinyl-[acceptor protein]-L-lysine.</text>
        <dbReference type="EC" id="2.3.2.27"/>
    </reaction>
</comment>
<keyword evidence="7" id="KW-0862">Zinc</keyword>